<comment type="caution">
    <text evidence="3">The sequence shown here is derived from an EMBL/GenBank/DDBJ whole genome shotgun (WGS) entry which is preliminary data.</text>
</comment>
<reference evidence="3 4" key="1">
    <citation type="journal article" date="2018" name="BMC Genomics">
        <title>Genomic comparison of Trypanosoma conorhini and Trypanosoma rangeli to Trypanosoma cruzi strains of high and low virulence.</title>
        <authorList>
            <person name="Bradwell K.R."/>
            <person name="Koparde V.N."/>
            <person name="Matveyev A.V."/>
            <person name="Serrano M.G."/>
            <person name="Alves J.M."/>
            <person name="Parikh H."/>
            <person name="Huang B."/>
            <person name="Lee V."/>
            <person name="Espinosa-Alvarez O."/>
            <person name="Ortiz P.A."/>
            <person name="Costa-Martins A.G."/>
            <person name="Teixeira M.M."/>
            <person name="Buck G.A."/>
        </authorList>
    </citation>
    <scope>NUCLEOTIDE SEQUENCE [LARGE SCALE GENOMIC DNA]</scope>
    <source>
        <strain evidence="3 4">AM80</strain>
    </source>
</reference>
<dbReference type="GeneID" id="40324750"/>
<dbReference type="AlphaFoldDB" id="A0A422P1S0"/>
<evidence type="ECO:0000256" key="2">
    <source>
        <dbReference type="SAM" id="MobiDB-lite"/>
    </source>
</evidence>
<proteinExistence type="predicted"/>
<dbReference type="EMBL" id="MKGL01000015">
    <property type="protein sequence ID" value="RNF11624.1"/>
    <property type="molecule type" value="Genomic_DNA"/>
</dbReference>
<accession>A0A422P1S0</accession>
<evidence type="ECO:0000256" key="1">
    <source>
        <dbReference type="SAM" id="Coils"/>
    </source>
</evidence>
<gene>
    <name evidence="3" type="ORF">TraAM80_00817</name>
</gene>
<feature type="compositionally biased region" description="Basic and acidic residues" evidence="2">
    <location>
        <begin position="320"/>
        <end position="333"/>
    </location>
</feature>
<keyword evidence="1" id="KW-0175">Coiled coil</keyword>
<sequence>MTTALALENRKLRRCIQELEKEVSFLRDQNYNIQRVNDTYRVKVLQYIEMVRFKACGEALPAFATTDDLEGFVNRLRTHDIIYSPSQLQAEGLTENAPAKGLSTREGDDGLMHSTRSLSRATREGEGVGRGPGNGSGPRKKASSSTEEKTRASKSATVQNAQRATIAKLTAENNKLAFFVDTLRLRVAAAGRLNASLEKKCRALASSRGRCQKDDMGDNSLRSPQLQKQLDKLQEENEQLRVGQDQNKYLSQEVSHYRTLLEQQSKKMEILCQQESLRLEEMRDMKRKLAKATATLQTMGTALRLSKVREKRAATATESLQKKNEKEEQRRQMQEQGVARSEIQLNSFAFIEQVASVMEQHHSLLGECMLAHHSLCVVCSCSFSDQERTDAICALGDGCKETETESLFETVSRLTGLLKVWKSKMMISTASARRQPC</sequence>
<dbReference type="OMA" id="ERTDAIC"/>
<feature type="region of interest" description="Disordered" evidence="2">
    <location>
        <begin position="308"/>
        <end position="338"/>
    </location>
</feature>
<organism evidence="3 4">
    <name type="scientific">Trypanosoma rangeli</name>
    <dbReference type="NCBI Taxonomy" id="5698"/>
    <lineage>
        <taxon>Eukaryota</taxon>
        <taxon>Discoba</taxon>
        <taxon>Euglenozoa</taxon>
        <taxon>Kinetoplastea</taxon>
        <taxon>Metakinetoplastina</taxon>
        <taxon>Trypanosomatida</taxon>
        <taxon>Trypanosomatidae</taxon>
        <taxon>Trypanosoma</taxon>
        <taxon>Herpetosoma</taxon>
    </lineage>
</organism>
<evidence type="ECO:0000313" key="4">
    <source>
        <dbReference type="Proteomes" id="UP000283634"/>
    </source>
</evidence>
<keyword evidence="4" id="KW-1185">Reference proteome</keyword>
<dbReference type="Proteomes" id="UP000283634">
    <property type="component" value="Unassembled WGS sequence"/>
</dbReference>
<protein>
    <submittedName>
        <fullName evidence="3">Uncharacterized protein</fullName>
    </submittedName>
</protein>
<dbReference type="RefSeq" id="XP_029242287.1">
    <property type="nucleotide sequence ID" value="XM_029377884.1"/>
</dbReference>
<name>A0A422P1S0_TRYRA</name>
<feature type="region of interest" description="Disordered" evidence="2">
    <location>
        <begin position="89"/>
        <end position="161"/>
    </location>
</feature>
<evidence type="ECO:0000313" key="3">
    <source>
        <dbReference type="EMBL" id="RNF11624.1"/>
    </source>
</evidence>
<dbReference type="OrthoDB" id="246190at2759"/>
<feature type="coiled-coil region" evidence="1">
    <location>
        <begin position="2"/>
        <end position="36"/>
    </location>
</feature>